<name>A0A9D4ZMI1_ADICA</name>
<accession>A0A9D4ZMI1</accession>
<gene>
    <name evidence="1" type="ORF">GOP47_0004341</name>
</gene>
<dbReference type="Proteomes" id="UP000886520">
    <property type="component" value="Chromosome 4"/>
</dbReference>
<dbReference type="EMBL" id="JABFUD020000004">
    <property type="protein sequence ID" value="KAI5081158.1"/>
    <property type="molecule type" value="Genomic_DNA"/>
</dbReference>
<dbReference type="AlphaFoldDB" id="A0A9D4ZMI1"/>
<evidence type="ECO:0000313" key="2">
    <source>
        <dbReference type="Proteomes" id="UP000886520"/>
    </source>
</evidence>
<dbReference type="OrthoDB" id="255819at2759"/>
<protein>
    <submittedName>
        <fullName evidence="1">Uncharacterized protein</fullName>
    </submittedName>
</protein>
<sequence length="74" mass="8247">MSMWCGAGEEPVAWGELISIGDLIPQEIENVRKALTQILEAMLCLQNLHFQLFFQSAKQDGSSESVSCLHAMHQ</sequence>
<proteinExistence type="predicted"/>
<dbReference type="InterPro" id="IPR014347">
    <property type="entry name" value="Tautomerase/MIF_sf"/>
</dbReference>
<keyword evidence="2" id="KW-1185">Reference proteome</keyword>
<reference evidence="1" key="1">
    <citation type="submission" date="2021-01" db="EMBL/GenBank/DDBJ databases">
        <title>Adiantum capillus-veneris genome.</title>
        <authorList>
            <person name="Fang Y."/>
            <person name="Liao Q."/>
        </authorList>
    </citation>
    <scope>NUCLEOTIDE SEQUENCE</scope>
    <source>
        <strain evidence="1">H3</strain>
        <tissue evidence="1">Leaf</tissue>
    </source>
</reference>
<organism evidence="1 2">
    <name type="scientific">Adiantum capillus-veneris</name>
    <name type="common">Maidenhair fern</name>
    <dbReference type="NCBI Taxonomy" id="13818"/>
    <lineage>
        <taxon>Eukaryota</taxon>
        <taxon>Viridiplantae</taxon>
        <taxon>Streptophyta</taxon>
        <taxon>Embryophyta</taxon>
        <taxon>Tracheophyta</taxon>
        <taxon>Polypodiopsida</taxon>
        <taxon>Polypodiidae</taxon>
        <taxon>Polypodiales</taxon>
        <taxon>Pteridineae</taxon>
        <taxon>Pteridaceae</taxon>
        <taxon>Vittarioideae</taxon>
        <taxon>Adiantum</taxon>
    </lineage>
</organism>
<dbReference type="Gene3D" id="3.30.429.10">
    <property type="entry name" value="Macrophage Migration Inhibitory Factor"/>
    <property type="match status" value="1"/>
</dbReference>
<comment type="caution">
    <text evidence="1">The sequence shown here is derived from an EMBL/GenBank/DDBJ whole genome shotgun (WGS) entry which is preliminary data.</text>
</comment>
<evidence type="ECO:0000313" key="1">
    <source>
        <dbReference type="EMBL" id="KAI5081158.1"/>
    </source>
</evidence>